<keyword evidence="4" id="KW-0347">Helicase</keyword>
<dbReference type="InterPro" id="IPR011604">
    <property type="entry name" value="PDDEXK-like_dom_sf"/>
</dbReference>
<dbReference type="OrthoDB" id="2078095at2"/>
<evidence type="ECO:0000313" key="10">
    <source>
        <dbReference type="Proteomes" id="UP000184148"/>
    </source>
</evidence>
<evidence type="ECO:0000256" key="1">
    <source>
        <dbReference type="ARBA" id="ARBA00022741"/>
    </source>
</evidence>
<proteinExistence type="predicted"/>
<name>A0A1M4ZDN7_9FIRM</name>
<keyword evidence="1" id="KW-0547">Nucleotide-binding</keyword>
<evidence type="ECO:0000256" key="4">
    <source>
        <dbReference type="ARBA" id="ARBA00022806"/>
    </source>
</evidence>
<gene>
    <name evidence="9" type="ORF">SAMN02745133_01952</name>
</gene>
<keyword evidence="3" id="KW-0378">Hydrolase</keyword>
<sequence length="361" mass="41373">MQVFSYSRLDKKSRCPWAFAQSYILEKKEPVTEALVLGKSVHTLIEMARVLKVEREEELKFLAESIAGVASLPVNAEEILTLATRRKVTESIGKGFTEEYFKISLSPEDPFGPELQGYIDYYEVTDTEIVVTDWKTNRLPYNPLDTHQLGLYALYLTQKYNKPVCGRLVFLRTGETREHLYTPEDIEKARRWAYDTALDIQQKIYALNCGGNLDELFPATPGDVCEYCGYAEECAKLADILEDDPGEFVSMKEAEKYGREICRLERAADLMKERLKQYVEKNGPVPVGKKQWDLVISQYWKFPQEAMKKAEEKMKDQNIDPLTVFSLTATGLKKLNWTDKEIAELGASIKPTKNFKLVSIK</sequence>
<keyword evidence="2" id="KW-0227">DNA damage</keyword>
<accession>A0A1M4ZDN7</accession>
<organism evidence="9 10">
    <name type="scientific">Desulforamulus putei DSM 12395</name>
    <dbReference type="NCBI Taxonomy" id="1121429"/>
    <lineage>
        <taxon>Bacteria</taxon>
        <taxon>Bacillati</taxon>
        <taxon>Bacillota</taxon>
        <taxon>Clostridia</taxon>
        <taxon>Eubacteriales</taxon>
        <taxon>Peptococcaceae</taxon>
        <taxon>Desulforamulus</taxon>
    </lineage>
</organism>
<keyword evidence="5" id="KW-0067">ATP-binding</keyword>
<dbReference type="Gene3D" id="3.90.320.10">
    <property type="match status" value="1"/>
</dbReference>
<dbReference type="GO" id="GO:0016787">
    <property type="term" value="F:hydrolase activity"/>
    <property type="evidence" value="ECO:0007669"/>
    <property type="project" value="UniProtKB-KW"/>
</dbReference>
<evidence type="ECO:0000256" key="5">
    <source>
        <dbReference type="ARBA" id="ARBA00022840"/>
    </source>
</evidence>
<protein>
    <submittedName>
        <fullName evidence="9">PD-(D/E)XK nuclease superfamily protein</fullName>
    </submittedName>
</protein>
<evidence type="ECO:0000259" key="8">
    <source>
        <dbReference type="Pfam" id="PF12705"/>
    </source>
</evidence>
<evidence type="ECO:0000256" key="6">
    <source>
        <dbReference type="ARBA" id="ARBA00023125"/>
    </source>
</evidence>
<feature type="domain" description="PD-(D/E)XK endonuclease-like" evidence="8">
    <location>
        <begin position="4"/>
        <end position="234"/>
    </location>
</feature>
<dbReference type="AlphaFoldDB" id="A0A1M4ZDN7"/>
<keyword evidence="10" id="KW-1185">Reference proteome</keyword>
<dbReference type="GO" id="GO:0005524">
    <property type="term" value="F:ATP binding"/>
    <property type="evidence" value="ECO:0007669"/>
    <property type="project" value="UniProtKB-KW"/>
</dbReference>
<keyword evidence="7" id="KW-0234">DNA repair</keyword>
<evidence type="ECO:0000256" key="2">
    <source>
        <dbReference type="ARBA" id="ARBA00022763"/>
    </source>
</evidence>
<dbReference type="STRING" id="1121429.SAMN02745133_01952"/>
<evidence type="ECO:0000256" key="3">
    <source>
        <dbReference type="ARBA" id="ARBA00022801"/>
    </source>
</evidence>
<dbReference type="SUPFAM" id="SSF52980">
    <property type="entry name" value="Restriction endonuclease-like"/>
    <property type="match status" value="1"/>
</dbReference>
<dbReference type="EMBL" id="FQUY01000013">
    <property type="protein sequence ID" value="SHF15696.1"/>
    <property type="molecule type" value="Genomic_DNA"/>
</dbReference>
<dbReference type="GO" id="GO:0004386">
    <property type="term" value="F:helicase activity"/>
    <property type="evidence" value="ECO:0007669"/>
    <property type="project" value="UniProtKB-KW"/>
</dbReference>
<keyword evidence="6" id="KW-0238">DNA-binding</keyword>
<dbReference type="Proteomes" id="UP000184148">
    <property type="component" value="Unassembled WGS sequence"/>
</dbReference>
<dbReference type="InterPro" id="IPR038726">
    <property type="entry name" value="PDDEXK_AddAB-type"/>
</dbReference>
<evidence type="ECO:0000256" key="7">
    <source>
        <dbReference type="ARBA" id="ARBA00023204"/>
    </source>
</evidence>
<dbReference type="GO" id="GO:0003677">
    <property type="term" value="F:DNA binding"/>
    <property type="evidence" value="ECO:0007669"/>
    <property type="project" value="UniProtKB-KW"/>
</dbReference>
<dbReference type="InterPro" id="IPR011335">
    <property type="entry name" value="Restrct_endonuc-II-like"/>
</dbReference>
<dbReference type="Pfam" id="PF12705">
    <property type="entry name" value="PDDEXK_1"/>
    <property type="match status" value="1"/>
</dbReference>
<reference evidence="10" key="1">
    <citation type="submission" date="2016-11" db="EMBL/GenBank/DDBJ databases">
        <authorList>
            <person name="Varghese N."/>
            <person name="Submissions S."/>
        </authorList>
    </citation>
    <scope>NUCLEOTIDE SEQUENCE [LARGE SCALE GENOMIC DNA]</scope>
    <source>
        <strain evidence="10">DSM 12395</strain>
    </source>
</reference>
<evidence type="ECO:0000313" key="9">
    <source>
        <dbReference type="EMBL" id="SHF15696.1"/>
    </source>
</evidence>
<dbReference type="RefSeq" id="WP_159431827.1">
    <property type="nucleotide sequence ID" value="NZ_FQUY01000013.1"/>
</dbReference>
<dbReference type="GO" id="GO:0006281">
    <property type="term" value="P:DNA repair"/>
    <property type="evidence" value="ECO:0007669"/>
    <property type="project" value="UniProtKB-KW"/>
</dbReference>